<dbReference type="GO" id="GO:0050660">
    <property type="term" value="F:flavin adenine dinucleotide binding"/>
    <property type="evidence" value="ECO:0007669"/>
    <property type="project" value="InterPro"/>
</dbReference>
<feature type="domain" description="FAD dependent oxidoreductase" evidence="4">
    <location>
        <begin position="2"/>
        <end position="342"/>
    </location>
</feature>
<evidence type="ECO:0000256" key="2">
    <source>
        <dbReference type="ARBA" id="ARBA00022977"/>
    </source>
</evidence>
<dbReference type="PANTHER" id="PTHR13847:SF289">
    <property type="entry name" value="GLYCINE OXIDASE"/>
    <property type="match status" value="1"/>
</dbReference>
<dbReference type="eggNOG" id="COG0665">
    <property type="taxonomic scope" value="Bacteria"/>
</dbReference>
<dbReference type="GO" id="GO:0005737">
    <property type="term" value="C:cytoplasm"/>
    <property type="evidence" value="ECO:0007669"/>
    <property type="project" value="TreeGrafter"/>
</dbReference>
<keyword evidence="2" id="KW-0784">Thiamine biosynthesis</keyword>
<dbReference type="Gene3D" id="3.50.50.60">
    <property type="entry name" value="FAD/NAD(P)-binding domain"/>
    <property type="match status" value="1"/>
</dbReference>
<dbReference type="SUPFAM" id="SSF54373">
    <property type="entry name" value="FAD-linked reductases, C-terminal domain"/>
    <property type="match status" value="1"/>
</dbReference>
<dbReference type="OrthoDB" id="9794226at2"/>
<reference evidence="5 6" key="1">
    <citation type="journal article" date="2009" name="J. Bacteriol.">
        <title>Complete and draft genome sequences of six members of the Aquificales.</title>
        <authorList>
            <person name="Reysenbach A.L."/>
            <person name="Hamamura N."/>
            <person name="Podar M."/>
            <person name="Griffiths E."/>
            <person name="Ferreira S."/>
            <person name="Hochstein R."/>
            <person name="Heidelberg J."/>
            <person name="Johnson J."/>
            <person name="Mead D."/>
            <person name="Pohorille A."/>
            <person name="Sarmiento M."/>
            <person name="Schweighofer K."/>
            <person name="Seshadri R."/>
            <person name="Voytek M.A."/>
        </authorList>
    </citation>
    <scope>NUCLEOTIDE SEQUENCE [LARGE SCALE GENOMIC DNA]</scope>
    <source>
        <strain evidence="6">DSM 14350 / EX-H1</strain>
    </source>
</reference>
<dbReference type="InterPro" id="IPR012727">
    <property type="entry name" value="Gly_oxidase_ThiO"/>
</dbReference>
<evidence type="ECO:0000259" key="4">
    <source>
        <dbReference type="Pfam" id="PF01266"/>
    </source>
</evidence>
<dbReference type="PaxDb" id="123214-PERMA_0964"/>
<dbReference type="PANTHER" id="PTHR13847">
    <property type="entry name" value="SARCOSINE DEHYDROGENASE-RELATED"/>
    <property type="match status" value="1"/>
</dbReference>
<dbReference type="EMBL" id="CP001230">
    <property type="protein sequence ID" value="ACO03003.1"/>
    <property type="molecule type" value="Genomic_DNA"/>
</dbReference>
<dbReference type="HOGENOM" id="CLU_007884_4_5_0"/>
<evidence type="ECO:0000256" key="1">
    <source>
        <dbReference type="ARBA" id="ARBA00004948"/>
    </source>
</evidence>
<evidence type="ECO:0000313" key="5">
    <source>
        <dbReference type="EMBL" id="ACO03003.1"/>
    </source>
</evidence>
<organism evidence="5 6">
    <name type="scientific">Persephonella marina (strain DSM 14350 / EX-H1)</name>
    <dbReference type="NCBI Taxonomy" id="123214"/>
    <lineage>
        <taxon>Bacteria</taxon>
        <taxon>Pseudomonadati</taxon>
        <taxon>Aquificota</taxon>
        <taxon>Aquificia</taxon>
        <taxon>Aquificales</taxon>
        <taxon>Hydrogenothermaceae</taxon>
        <taxon>Persephonella</taxon>
    </lineage>
</organism>
<dbReference type="KEGG" id="pmx:PERMA_0964"/>
<dbReference type="EC" id="1.4.3.19" evidence="5"/>
<name>C0QQ04_PERMH</name>
<dbReference type="GO" id="GO:0009229">
    <property type="term" value="P:thiamine diphosphate biosynthetic process"/>
    <property type="evidence" value="ECO:0007669"/>
    <property type="project" value="UniProtKB-UniPathway"/>
</dbReference>
<dbReference type="GO" id="GO:0009228">
    <property type="term" value="P:thiamine biosynthetic process"/>
    <property type="evidence" value="ECO:0007669"/>
    <property type="project" value="UniProtKB-KW"/>
</dbReference>
<dbReference type="GO" id="GO:0043799">
    <property type="term" value="F:glycine oxidase activity"/>
    <property type="evidence" value="ECO:0007669"/>
    <property type="project" value="UniProtKB-EC"/>
</dbReference>
<keyword evidence="6" id="KW-1185">Reference proteome</keyword>
<protein>
    <submittedName>
        <fullName evidence="5">Glycine oxidase ThiO</fullName>
        <ecNumber evidence="5">1.4.3.19</ecNumber>
    </submittedName>
</protein>
<dbReference type="RefSeq" id="WP_012675242.1">
    <property type="nucleotide sequence ID" value="NC_012440.1"/>
</dbReference>
<dbReference type="Proteomes" id="UP000001366">
    <property type="component" value="Chromosome"/>
</dbReference>
<dbReference type="InterPro" id="IPR036188">
    <property type="entry name" value="FAD/NAD-bd_sf"/>
</dbReference>
<gene>
    <name evidence="5" type="primary">thiO</name>
    <name evidence="5" type="ordered locus">PERMA_0964</name>
</gene>
<dbReference type="InterPro" id="IPR006076">
    <property type="entry name" value="FAD-dep_OxRdtase"/>
</dbReference>
<comment type="pathway">
    <text evidence="1">Cofactor biosynthesis; thiamine diphosphate biosynthesis.</text>
</comment>
<dbReference type="AlphaFoldDB" id="C0QQ04"/>
<sequence>MKVIIIGGGIIGLSIGRSFLKKGYSVTIIDKDEIGRGASWTSGGMLAPQSEGLDKGVFLDLCIESRDMYRGFIEEIEDETGVETGYWESGIVCPAFSEDEADLLKRRLEIYRSEGLTGKWLDRKELEEIYSPLGSSILGGVLYDRDGQVDSRAILKALVTSVKNLNAEIINNCRVLEVEERDGIFSGIKTEKGYIEGDLCVVCAGAWSGQIVDIPVYPIKGEMLAVSTEGRPLDKIFYSSKAYIIPRKDRSRIVVGATEENVGFKEGNTVRGIKKLLEGLVSSLPDMEYRDLIEIWYGYRPSTPDLLPVLGKTKIEDLYIATGHHRNGILLAPVTAKIISDLIVERKESVYTQTFSYKRFER</sequence>
<dbReference type="Pfam" id="PF01266">
    <property type="entry name" value="DAO"/>
    <property type="match status" value="1"/>
</dbReference>
<dbReference type="STRING" id="123214.PERMA_0964"/>
<accession>C0QQ04</accession>
<dbReference type="NCBIfam" id="TIGR02352">
    <property type="entry name" value="thiamin_ThiO"/>
    <property type="match status" value="1"/>
</dbReference>
<keyword evidence="3 5" id="KW-0560">Oxidoreductase</keyword>
<dbReference type="Gene3D" id="3.30.9.10">
    <property type="entry name" value="D-Amino Acid Oxidase, subunit A, domain 2"/>
    <property type="match status" value="1"/>
</dbReference>
<evidence type="ECO:0000313" key="6">
    <source>
        <dbReference type="Proteomes" id="UP000001366"/>
    </source>
</evidence>
<dbReference type="UniPathway" id="UPA00060"/>
<evidence type="ECO:0000256" key="3">
    <source>
        <dbReference type="ARBA" id="ARBA00023002"/>
    </source>
</evidence>
<dbReference type="SUPFAM" id="SSF51905">
    <property type="entry name" value="FAD/NAD(P)-binding domain"/>
    <property type="match status" value="1"/>
</dbReference>
<proteinExistence type="predicted"/>